<dbReference type="EMBL" id="JAGSOJ010000004">
    <property type="protein sequence ID" value="MCM1991661.1"/>
    <property type="molecule type" value="Genomic_DNA"/>
</dbReference>
<dbReference type="GO" id="GO:0005886">
    <property type="term" value="C:plasma membrane"/>
    <property type="evidence" value="ECO:0007669"/>
    <property type="project" value="UniProtKB-SubCell"/>
</dbReference>
<evidence type="ECO:0000259" key="16">
    <source>
        <dbReference type="PROSITE" id="PS50112"/>
    </source>
</evidence>
<feature type="domain" description="Histidine kinase" evidence="15">
    <location>
        <begin position="332"/>
        <end position="522"/>
    </location>
</feature>
<dbReference type="NCBIfam" id="TIGR00229">
    <property type="entry name" value="sensory_box"/>
    <property type="match status" value="1"/>
</dbReference>
<dbReference type="PROSITE" id="PS50112">
    <property type="entry name" value="PAS"/>
    <property type="match status" value="1"/>
</dbReference>
<dbReference type="Gene3D" id="3.30.565.10">
    <property type="entry name" value="Histidine kinase-like ATPase, C-terminal domain"/>
    <property type="match status" value="1"/>
</dbReference>
<keyword evidence="10" id="KW-0067">ATP-binding</keyword>
<evidence type="ECO:0000256" key="9">
    <source>
        <dbReference type="ARBA" id="ARBA00022777"/>
    </source>
</evidence>
<dbReference type="SMART" id="SM00091">
    <property type="entry name" value="PAS"/>
    <property type="match status" value="1"/>
</dbReference>
<dbReference type="Pfam" id="PF17203">
    <property type="entry name" value="sCache_3_2"/>
    <property type="match status" value="1"/>
</dbReference>
<keyword evidence="12" id="KW-0902">Two-component regulatory system</keyword>
<dbReference type="SUPFAM" id="SSF55890">
    <property type="entry name" value="Sporulation response regulatory protein Spo0B"/>
    <property type="match status" value="1"/>
</dbReference>
<evidence type="ECO:0000256" key="11">
    <source>
        <dbReference type="ARBA" id="ARBA00022989"/>
    </source>
</evidence>
<dbReference type="AlphaFoldDB" id="A0A9J6P787"/>
<evidence type="ECO:0000256" key="10">
    <source>
        <dbReference type="ARBA" id="ARBA00022840"/>
    </source>
</evidence>
<evidence type="ECO:0000256" key="5">
    <source>
        <dbReference type="ARBA" id="ARBA00022553"/>
    </source>
</evidence>
<dbReference type="SUPFAM" id="SSF55785">
    <property type="entry name" value="PYP-like sensor domain (PAS domain)"/>
    <property type="match status" value="1"/>
</dbReference>
<dbReference type="InterPro" id="IPR005467">
    <property type="entry name" value="His_kinase_dom"/>
</dbReference>
<evidence type="ECO:0000256" key="14">
    <source>
        <dbReference type="SAM" id="Phobius"/>
    </source>
</evidence>
<dbReference type="CDD" id="cd00130">
    <property type="entry name" value="PAS"/>
    <property type="match status" value="1"/>
</dbReference>
<keyword evidence="11 14" id="KW-1133">Transmembrane helix</keyword>
<protein>
    <recommendedName>
        <fullName evidence="3">histidine kinase</fullName>
        <ecNumber evidence="3">2.7.13.3</ecNumber>
    </recommendedName>
</protein>
<dbReference type="Proteomes" id="UP001056429">
    <property type="component" value="Unassembled WGS sequence"/>
</dbReference>
<dbReference type="InterPro" id="IPR016120">
    <property type="entry name" value="Sig_transdc_His_kin_SpoOB"/>
</dbReference>
<dbReference type="Gene3D" id="1.10.287.130">
    <property type="match status" value="1"/>
</dbReference>
<dbReference type="SMART" id="SM00387">
    <property type="entry name" value="HATPase_c"/>
    <property type="match status" value="1"/>
</dbReference>
<reference evidence="17" key="2">
    <citation type="submission" date="2021-04" db="EMBL/GenBank/DDBJ databases">
        <authorList>
            <person name="Dong X."/>
        </authorList>
    </citation>
    <scope>NUCLEOTIDE SEQUENCE</scope>
    <source>
        <strain evidence="17">ZWT</strain>
    </source>
</reference>
<evidence type="ECO:0000256" key="4">
    <source>
        <dbReference type="ARBA" id="ARBA00022475"/>
    </source>
</evidence>
<dbReference type="InterPro" id="IPR013767">
    <property type="entry name" value="PAS_fold"/>
</dbReference>
<dbReference type="EC" id="2.7.13.3" evidence="3"/>
<proteinExistence type="predicted"/>
<evidence type="ECO:0000256" key="8">
    <source>
        <dbReference type="ARBA" id="ARBA00022741"/>
    </source>
</evidence>
<dbReference type="InterPro" id="IPR003594">
    <property type="entry name" value="HATPase_dom"/>
</dbReference>
<dbReference type="PRINTS" id="PR00344">
    <property type="entry name" value="BCTRLSENSOR"/>
</dbReference>
<dbReference type="PANTHER" id="PTHR43065:SF46">
    <property type="entry name" value="C4-DICARBOXYLATE TRANSPORT SENSOR PROTEIN DCTB"/>
    <property type="match status" value="1"/>
</dbReference>
<dbReference type="InterPro" id="IPR033463">
    <property type="entry name" value="sCache_3"/>
</dbReference>
<dbReference type="Pfam" id="PF14689">
    <property type="entry name" value="SPOB_a"/>
    <property type="match status" value="1"/>
</dbReference>
<feature type="transmembrane region" description="Helical" evidence="14">
    <location>
        <begin position="7"/>
        <end position="28"/>
    </location>
</feature>
<dbReference type="GO" id="GO:0000155">
    <property type="term" value="F:phosphorelay sensor kinase activity"/>
    <property type="evidence" value="ECO:0007669"/>
    <property type="project" value="InterPro"/>
</dbReference>
<reference evidence="17" key="1">
    <citation type="journal article" date="2021" name="mSystems">
        <title>Bacteria and Archaea Synergistically Convert Glycine Betaine to Biogenic Methane in the Formosa Cold Seep of the South China Sea.</title>
        <authorList>
            <person name="Li L."/>
            <person name="Zhang W."/>
            <person name="Zhang S."/>
            <person name="Song L."/>
            <person name="Sun Q."/>
            <person name="Zhang H."/>
            <person name="Xiang H."/>
            <person name="Dong X."/>
        </authorList>
    </citation>
    <scope>NUCLEOTIDE SEQUENCE</scope>
    <source>
        <strain evidence="17">ZWT</strain>
    </source>
</reference>
<dbReference type="FunFam" id="1.10.287.130:FF:000011">
    <property type="entry name" value="Sensor histidine kinase DcuS"/>
    <property type="match status" value="1"/>
</dbReference>
<dbReference type="InterPro" id="IPR000014">
    <property type="entry name" value="PAS"/>
</dbReference>
<dbReference type="SUPFAM" id="SSF55874">
    <property type="entry name" value="ATPase domain of HSP90 chaperone/DNA topoisomerase II/histidine kinase"/>
    <property type="match status" value="1"/>
</dbReference>
<feature type="domain" description="PAS" evidence="16">
    <location>
        <begin position="213"/>
        <end position="248"/>
    </location>
</feature>
<dbReference type="InterPro" id="IPR036890">
    <property type="entry name" value="HATPase_C_sf"/>
</dbReference>
<dbReference type="PROSITE" id="PS51257">
    <property type="entry name" value="PROKAR_LIPOPROTEIN"/>
    <property type="match status" value="1"/>
</dbReference>
<evidence type="ECO:0000259" key="15">
    <source>
        <dbReference type="PROSITE" id="PS50109"/>
    </source>
</evidence>
<keyword evidence="13 14" id="KW-0472">Membrane</keyword>
<dbReference type="InterPro" id="IPR039506">
    <property type="entry name" value="SPOB_a"/>
</dbReference>
<keyword evidence="9 17" id="KW-0418">Kinase</keyword>
<dbReference type="PROSITE" id="PS50109">
    <property type="entry name" value="HIS_KIN"/>
    <property type="match status" value="1"/>
</dbReference>
<evidence type="ECO:0000256" key="6">
    <source>
        <dbReference type="ARBA" id="ARBA00022679"/>
    </source>
</evidence>
<keyword evidence="4" id="KW-1003">Cell membrane</keyword>
<keyword evidence="5" id="KW-0597">Phosphoprotein</keyword>
<dbReference type="Pfam" id="PF02518">
    <property type="entry name" value="HATPase_c"/>
    <property type="match status" value="1"/>
</dbReference>
<dbReference type="InterPro" id="IPR029151">
    <property type="entry name" value="Sensor-like_sf"/>
</dbReference>
<evidence type="ECO:0000256" key="1">
    <source>
        <dbReference type="ARBA" id="ARBA00000085"/>
    </source>
</evidence>
<evidence type="ECO:0000313" key="17">
    <source>
        <dbReference type="EMBL" id="MCM1991661.1"/>
    </source>
</evidence>
<evidence type="ECO:0000256" key="12">
    <source>
        <dbReference type="ARBA" id="ARBA00023012"/>
    </source>
</evidence>
<dbReference type="Pfam" id="PF00989">
    <property type="entry name" value="PAS"/>
    <property type="match status" value="1"/>
</dbReference>
<accession>A0A9J6P787</accession>
<dbReference type="Gene3D" id="3.30.450.20">
    <property type="entry name" value="PAS domain"/>
    <property type="match status" value="2"/>
</dbReference>
<comment type="catalytic activity">
    <reaction evidence="1">
        <text>ATP + protein L-histidine = ADP + protein N-phospho-L-histidine.</text>
        <dbReference type="EC" id="2.7.13.3"/>
    </reaction>
</comment>
<evidence type="ECO:0000256" key="13">
    <source>
        <dbReference type="ARBA" id="ARBA00023136"/>
    </source>
</evidence>
<evidence type="ECO:0000256" key="2">
    <source>
        <dbReference type="ARBA" id="ARBA00004651"/>
    </source>
</evidence>
<dbReference type="PANTHER" id="PTHR43065">
    <property type="entry name" value="SENSOR HISTIDINE KINASE"/>
    <property type="match status" value="1"/>
</dbReference>
<name>A0A9J6P787_9CLOT</name>
<dbReference type="GO" id="GO:0006355">
    <property type="term" value="P:regulation of DNA-templated transcription"/>
    <property type="evidence" value="ECO:0007669"/>
    <property type="project" value="InterPro"/>
</dbReference>
<sequence length="523" mass="58551">MKLQNRLMIFFSAIMILVIGTIGCVTYHHMQVSLEEQMGNNAMDLAVTISSMDIIEKTLATTNDYEVVQNTIDDFSDKTRFQYIIVMDMEGIKYSYPYGNTLGKKYNDGGEERVLKEGESYVSKDRNKLITAIRAYVPINYEGEQVGAVVVGLLTDTVYQELRTQMFFFKITIVVGIIIGIISAAILSNSIKKTIFGLEPKEIALLLGQRNLVLQSLKDGILAIDNDGKIIFINKAAKKILALNDDDLGKDISILSKNYTDSMVEVLRKRIPIYNQEIKVGHNKTLVSSHTILTNHKDEIIGVVSSFNDLTEVKHMAEELTGARKMTCALRAQNHEFMNKLHTISGLIQLEEYDEAIEYISDISHERQDVSNILNKKISNVHIAGLLLAKYNKATEAKISMAIDPNSNMEKIPDSVTADEICSIIGNLIENSIDELVKYENGKIFVKLNSDEEGLHIRVKDNGPGISKGIRDKIFERGFTTKSGSRGFGLNIIKQIVDYAEGSIDISQDNGTVWDIFIPMERS</sequence>
<keyword evidence="6" id="KW-0808">Transferase</keyword>
<dbReference type="SUPFAM" id="SSF103190">
    <property type="entry name" value="Sensory domain-like"/>
    <property type="match status" value="1"/>
</dbReference>
<evidence type="ECO:0000256" key="7">
    <source>
        <dbReference type="ARBA" id="ARBA00022692"/>
    </source>
</evidence>
<evidence type="ECO:0000313" key="18">
    <source>
        <dbReference type="Proteomes" id="UP001056429"/>
    </source>
</evidence>
<feature type="transmembrane region" description="Helical" evidence="14">
    <location>
        <begin position="167"/>
        <end position="187"/>
    </location>
</feature>
<comment type="caution">
    <text evidence="17">The sequence shown here is derived from an EMBL/GenBank/DDBJ whole genome shotgun (WGS) entry which is preliminary data.</text>
</comment>
<keyword evidence="7 14" id="KW-0812">Transmembrane</keyword>
<dbReference type="RefSeq" id="WP_250860804.1">
    <property type="nucleotide sequence ID" value="NZ_JAGSOJ010000004.1"/>
</dbReference>
<dbReference type="GO" id="GO:0005524">
    <property type="term" value="F:ATP binding"/>
    <property type="evidence" value="ECO:0007669"/>
    <property type="project" value="UniProtKB-KW"/>
</dbReference>
<keyword evidence="18" id="KW-1185">Reference proteome</keyword>
<gene>
    <name evidence="17" type="ORF">KDK92_18140</name>
</gene>
<keyword evidence="8" id="KW-0547">Nucleotide-binding</keyword>
<evidence type="ECO:0000256" key="3">
    <source>
        <dbReference type="ARBA" id="ARBA00012438"/>
    </source>
</evidence>
<dbReference type="InterPro" id="IPR004358">
    <property type="entry name" value="Sig_transdc_His_kin-like_C"/>
</dbReference>
<organism evidence="17 18">
    <name type="scientific">Oceanirhabdus seepicola</name>
    <dbReference type="NCBI Taxonomy" id="2828781"/>
    <lineage>
        <taxon>Bacteria</taxon>
        <taxon>Bacillati</taxon>
        <taxon>Bacillota</taxon>
        <taxon>Clostridia</taxon>
        <taxon>Eubacteriales</taxon>
        <taxon>Clostridiaceae</taxon>
        <taxon>Oceanirhabdus</taxon>
    </lineage>
</organism>
<comment type="subcellular location">
    <subcellularLocation>
        <location evidence="2">Cell membrane</location>
        <topology evidence="2">Multi-pass membrane protein</topology>
    </subcellularLocation>
</comment>
<dbReference type="InterPro" id="IPR035965">
    <property type="entry name" value="PAS-like_dom_sf"/>
</dbReference>